<keyword evidence="3 9" id="KW-0808">Transferase</keyword>
<evidence type="ECO:0000313" key="11">
    <source>
        <dbReference type="EMBL" id="CAF1182398.1"/>
    </source>
</evidence>
<feature type="repeat" description="TPR" evidence="8">
    <location>
        <begin position="459"/>
        <end position="492"/>
    </location>
</feature>
<accession>A0A814V2A7</accession>
<dbReference type="PROSITE" id="PS51996">
    <property type="entry name" value="TR_MART"/>
    <property type="match status" value="1"/>
</dbReference>
<proteinExistence type="inferred from homology"/>
<evidence type="ECO:0000256" key="7">
    <source>
        <dbReference type="ARBA" id="ARBA00047597"/>
    </source>
</evidence>
<feature type="repeat" description="TPR" evidence="8">
    <location>
        <begin position="543"/>
        <end position="576"/>
    </location>
</feature>
<dbReference type="InterPro" id="IPR006597">
    <property type="entry name" value="Sel1-like"/>
</dbReference>
<feature type="region of interest" description="Disordered" evidence="10">
    <location>
        <begin position="1"/>
        <end position="21"/>
    </location>
</feature>
<evidence type="ECO:0000256" key="4">
    <source>
        <dbReference type="ARBA" id="ARBA00022695"/>
    </source>
</evidence>
<dbReference type="Pfam" id="PF13181">
    <property type="entry name" value="TPR_8"/>
    <property type="match status" value="1"/>
</dbReference>
<dbReference type="EC" id="2.4.2.31" evidence="9"/>
<evidence type="ECO:0000256" key="1">
    <source>
        <dbReference type="ARBA" id="ARBA00009558"/>
    </source>
</evidence>
<dbReference type="OrthoDB" id="19588at2759"/>
<feature type="compositionally biased region" description="Basic residues" evidence="10">
    <location>
        <begin position="1"/>
        <end position="14"/>
    </location>
</feature>
<name>A0A814V2A7_9BILA</name>
<comment type="catalytic activity">
    <reaction evidence="7 9">
        <text>L-arginyl-[protein] + NAD(+) = N(omega)-(ADP-D-ribosyl)-L-arginyl-[protein] + nicotinamide + H(+)</text>
        <dbReference type="Rhea" id="RHEA:19149"/>
        <dbReference type="Rhea" id="RHEA-COMP:10532"/>
        <dbReference type="Rhea" id="RHEA-COMP:15087"/>
        <dbReference type="ChEBI" id="CHEBI:15378"/>
        <dbReference type="ChEBI" id="CHEBI:17154"/>
        <dbReference type="ChEBI" id="CHEBI:29965"/>
        <dbReference type="ChEBI" id="CHEBI:57540"/>
        <dbReference type="ChEBI" id="CHEBI:142554"/>
        <dbReference type="EC" id="2.4.2.31"/>
    </reaction>
</comment>
<dbReference type="Gene3D" id="1.25.40.10">
    <property type="entry name" value="Tetratricopeptide repeat domain"/>
    <property type="match status" value="4"/>
</dbReference>
<evidence type="ECO:0000256" key="3">
    <source>
        <dbReference type="ARBA" id="ARBA00022679"/>
    </source>
</evidence>
<evidence type="ECO:0000256" key="6">
    <source>
        <dbReference type="ARBA" id="ARBA00022803"/>
    </source>
</evidence>
<evidence type="ECO:0000256" key="10">
    <source>
        <dbReference type="SAM" id="MobiDB-lite"/>
    </source>
</evidence>
<feature type="repeat" description="TPR" evidence="8">
    <location>
        <begin position="795"/>
        <end position="828"/>
    </location>
</feature>
<dbReference type="GO" id="GO:0016779">
    <property type="term" value="F:nucleotidyltransferase activity"/>
    <property type="evidence" value="ECO:0007669"/>
    <property type="project" value="UniProtKB-KW"/>
</dbReference>
<comment type="caution">
    <text evidence="11">The sequence shown here is derived from an EMBL/GenBank/DDBJ whole genome shotgun (WGS) entry which is preliminary data.</text>
</comment>
<keyword evidence="2 9" id="KW-0328">Glycosyltransferase</keyword>
<dbReference type="SMART" id="SM00028">
    <property type="entry name" value="TPR"/>
    <property type="match status" value="12"/>
</dbReference>
<dbReference type="Proteomes" id="UP000663881">
    <property type="component" value="Unassembled WGS sequence"/>
</dbReference>
<keyword evidence="5" id="KW-0677">Repeat</keyword>
<dbReference type="PANTHER" id="PTHR45641:SF1">
    <property type="entry name" value="AAA+ ATPASE DOMAIN-CONTAINING PROTEIN"/>
    <property type="match status" value="1"/>
</dbReference>
<dbReference type="Pfam" id="PF13424">
    <property type="entry name" value="TPR_12"/>
    <property type="match status" value="5"/>
</dbReference>
<dbReference type="SMART" id="SM00671">
    <property type="entry name" value="SEL1"/>
    <property type="match status" value="7"/>
</dbReference>
<dbReference type="PANTHER" id="PTHR45641">
    <property type="entry name" value="TETRATRICOPEPTIDE REPEAT PROTEIN (AFU_ORTHOLOGUE AFUA_6G03870)"/>
    <property type="match status" value="1"/>
</dbReference>
<dbReference type="SUPFAM" id="SSF56399">
    <property type="entry name" value="ADP-ribosylation"/>
    <property type="match status" value="1"/>
</dbReference>
<keyword evidence="9" id="KW-0520">NAD</keyword>
<feature type="repeat" description="TPR" evidence="8">
    <location>
        <begin position="878"/>
        <end position="911"/>
    </location>
</feature>
<evidence type="ECO:0000256" key="2">
    <source>
        <dbReference type="ARBA" id="ARBA00022676"/>
    </source>
</evidence>
<feature type="repeat" description="TPR" evidence="8">
    <location>
        <begin position="627"/>
        <end position="660"/>
    </location>
</feature>
<dbReference type="Pfam" id="PF01129">
    <property type="entry name" value="ART"/>
    <property type="match status" value="1"/>
</dbReference>
<keyword evidence="9" id="KW-0521">NADP</keyword>
<feature type="repeat" description="TPR" evidence="8">
    <location>
        <begin position="711"/>
        <end position="744"/>
    </location>
</feature>
<feature type="repeat" description="TPR" evidence="8">
    <location>
        <begin position="501"/>
        <end position="534"/>
    </location>
</feature>
<dbReference type="Proteomes" id="UP000663891">
    <property type="component" value="Unassembled WGS sequence"/>
</dbReference>
<dbReference type="AlphaFoldDB" id="A0A814V2A7"/>
<dbReference type="PROSITE" id="PS50293">
    <property type="entry name" value="TPR_REGION"/>
    <property type="match status" value="9"/>
</dbReference>
<comment type="similarity">
    <text evidence="1 9">Belongs to the Arg-specific ADP-ribosyltransferase family.</text>
</comment>
<organism evidence="11 13">
    <name type="scientific">Adineta steineri</name>
    <dbReference type="NCBI Taxonomy" id="433720"/>
    <lineage>
        <taxon>Eukaryota</taxon>
        <taxon>Metazoa</taxon>
        <taxon>Spiralia</taxon>
        <taxon>Gnathifera</taxon>
        <taxon>Rotifera</taxon>
        <taxon>Eurotatoria</taxon>
        <taxon>Bdelloidea</taxon>
        <taxon>Adinetida</taxon>
        <taxon>Adinetidae</taxon>
        <taxon>Adineta</taxon>
    </lineage>
</organism>
<evidence type="ECO:0000313" key="12">
    <source>
        <dbReference type="EMBL" id="CAF3647900.1"/>
    </source>
</evidence>
<dbReference type="EMBL" id="CAJOAY010000376">
    <property type="protein sequence ID" value="CAF3647900.1"/>
    <property type="molecule type" value="Genomic_DNA"/>
</dbReference>
<dbReference type="Pfam" id="PF13374">
    <property type="entry name" value="TPR_10"/>
    <property type="match status" value="1"/>
</dbReference>
<feature type="repeat" description="TPR" evidence="8">
    <location>
        <begin position="585"/>
        <end position="618"/>
    </location>
</feature>
<feature type="repeat" description="TPR" evidence="8">
    <location>
        <begin position="753"/>
        <end position="786"/>
    </location>
</feature>
<feature type="repeat" description="TPR" evidence="8">
    <location>
        <begin position="669"/>
        <end position="702"/>
    </location>
</feature>
<evidence type="ECO:0000256" key="5">
    <source>
        <dbReference type="ARBA" id="ARBA00022737"/>
    </source>
</evidence>
<dbReference type="InterPro" id="IPR011990">
    <property type="entry name" value="TPR-like_helical_dom_sf"/>
</dbReference>
<keyword evidence="6 8" id="KW-0802">TPR repeat</keyword>
<dbReference type="GO" id="GO:0106274">
    <property type="term" value="F:NAD+-protein-arginine ADP-ribosyltransferase activity"/>
    <property type="evidence" value="ECO:0007669"/>
    <property type="project" value="UniProtKB-EC"/>
</dbReference>
<reference evidence="11" key="1">
    <citation type="submission" date="2021-02" db="EMBL/GenBank/DDBJ databases">
        <authorList>
            <person name="Nowell W R."/>
        </authorList>
    </citation>
    <scope>NUCLEOTIDE SEQUENCE</scope>
</reference>
<dbReference type="PROSITE" id="PS50005">
    <property type="entry name" value="TPR"/>
    <property type="match status" value="11"/>
</dbReference>
<evidence type="ECO:0000256" key="8">
    <source>
        <dbReference type="PROSITE-ProRule" id="PRU00339"/>
    </source>
</evidence>
<evidence type="ECO:0000313" key="13">
    <source>
        <dbReference type="Proteomes" id="UP000663891"/>
    </source>
</evidence>
<dbReference type="EMBL" id="CAJNON010000303">
    <property type="protein sequence ID" value="CAF1182398.1"/>
    <property type="molecule type" value="Genomic_DNA"/>
</dbReference>
<sequence>MGPKHSKQNVKSSHRAPTSYVDQPRQRMAQNYLLLWVDANIDLKNKDYQNILVQLKTVVNDVTLCTRPDQCIHLLNQVDNERVFVIISDSLGKHLVPKIHSISQLDAIYLFCNKNSRHQEWTENWTKIKGVYTNNSEICQGLQLAVKQCNQDLIAVSFITVNEMASIDNLNQFEPTFMCTQIFKEILLDIEYDRQAIKVLAIFCRNLFPDNKVELKNIDEFEHSYRPQQAIWWYTRQCFTYQMLNRAFQTLDVDIIINMGFFLRDLHQQIQQLYEQKVSTYGKEPFVVYRGQGFIKSDFEKLQKTKDGLISFNNFLSTSKDREVSLDFARCASTKFDMVGILFTMHIDPCVKSVPFASIKEMSYFKGADEILFSMHTVFRVNAIKQMDNNNQLYQVELELMSDEDQQLRLLNNRIREEVSGSTGWQRLGNLLLKIGQFNKAKELYNALLVQTSDEAEKALYYNQLGYVKKDQGDYEKAIRYHEKALEICQKTLPSNHPHFATSYNSIGLVYDKMGEYSRALLFYEKALEFQQKTLPSNHSNLATSYNNIGFMYKHMSEYSKALSFYEKALESRQKTLSSNYPDFVQSYNNIGNMYDKMREYSKALLFYEKALEIRHKILPSNHPHLANSYNNIGNVYNNMGEHSKALSFYEKTMEIRHKTLSANHPDLTISYNNLRNVYGKMGEHSKALAFYEKTVEIQQKSLSSNHPDLATSYHNIGLVYNNMGEYSKALSFYEQAVDIRYKTLPSNHPSLVTSYKNIGLVYKNMEKYSKALSFYEKALEIQQKTLPLNHPDFAQSYNNIGNVYDKIREYEKALSFYEKALKIRHKTLPLHYPDLATSYSNIGSVYGNMGEYSRALSSHEKALEIQQKTLPSNLDCAQSYNNIGWVYRNMKDYSKALSYYERALDIKQRSLPPNHPSIKDVKETIEIIKKKL</sequence>
<dbReference type="SUPFAM" id="SSF48452">
    <property type="entry name" value="TPR-like"/>
    <property type="match status" value="2"/>
</dbReference>
<dbReference type="InterPro" id="IPR000768">
    <property type="entry name" value="ART"/>
</dbReference>
<protein>
    <recommendedName>
        <fullName evidence="9">NAD(P)(+)--arginine ADP-ribosyltransferase</fullName>
        <ecNumber evidence="9">2.4.2.31</ecNumber>
    </recommendedName>
    <alternativeName>
        <fullName evidence="9">Mono(ADP-ribosyl)transferase</fullName>
    </alternativeName>
</protein>
<dbReference type="InterPro" id="IPR019734">
    <property type="entry name" value="TPR_rpt"/>
</dbReference>
<gene>
    <name evidence="12" type="ORF">OKA104_LOCUS9027</name>
    <name evidence="11" type="ORF">VCS650_LOCUS24567</name>
</gene>
<dbReference type="Gene3D" id="3.90.176.10">
    <property type="entry name" value="Toxin ADP-ribosyltransferase, Chain A, domain 1"/>
    <property type="match status" value="1"/>
</dbReference>
<keyword evidence="4" id="KW-0548">Nucleotidyltransferase</keyword>
<evidence type="ECO:0000256" key="9">
    <source>
        <dbReference type="RuleBase" id="RU361228"/>
    </source>
</evidence>
<feature type="repeat" description="TPR" evidence="8">
    <location>
        <begin position="837"/>
        <end position="870"/>
    </location>
</feature>